<feature type="compositionally biased region" description="Basic residues" evidence="1">
    <location>
        <begin position="52"/>
        <end position="63"/>
    </location>
</feature>
<gene>
    <name evidence="2" type="ORF">EX30DRAFT_177142</name>
</gene>
<protein>
    <submittedName>
        <fullName evidence="2">Uncharacterized protein</fullName>
    </submittedName>
</protein>
<name>A0A4S2MLH5_9PEZI</name>
<feature type="region of interest" description="Disordered" evidence="1">
    <location>
        <begin position="52"/>
        <end position="115"/>
    </location>
</feature>
<sequence>MTIRNDPETRRLHHSCHWTIPSHRESPFLFMFVVIPSSRIFPRRSFSLSARSLHRNRPSRHYRSHDPSIPSSPPPSSSCPQEPETPLAGPSRSFPLLASRPMKLHTRQTKKWMRKRTSLCNRAVLPALKSFNSSPLRLVLQGGPTTDE</sequence>
<evidence type="ECO:0000256" key="1">
    <source>
        <dbReference type="SAM" id="MobiDB-lite"/>
    </source>
</evidence>
<feature type="compositionally biased region" description="Basic residues" evidence="1">
    <location>
        <begin position="102"/>
        <end position="115"/>
    </location>
</feature>
<dbReference type="InParanoid" id="A0A4S2MLH5"/>
<reference evidence="2 3" key="1">
    <citation type="submission" date="2019-04" db="EMBL/GenBank/DDBJ databases">
        <title>Comparative genomics and transcriptomics to analyze fruiting body development in filamentous ascomycetes.</title>
        <authorList>
            <consortium name="DOE Joint Genome Institute"/>
            <person name="Lutkenhaus R."/>
            <person name="Traeger S."/>
            <person name="Breuer J."/>
            <person name="Kuo A."/>
            <person name="Lipzen A."/>
            <person name="Pangilinan J."/>
            <person name="Dilworth D."/>
            <person name="Sandor L."/>
            <person name="Poggeler S."/>
            <person name="Barry K."/>
            <person name="Grigoriev I.V."/>
            <person name="Nowrousian M."/>
        </authorList>
    </citation>
    <scope>NUCLEOTIDE SEQUENCE [LARGE SCALE GENOMIC DNA]</scope>
    <source>
        <strain evidence="2 3">CBS 389.68</strain>
    </source>
</reference>
<keyword evidence="3" id="KW-1185">Reference proteome</keyword>
<dbReference type="Proteomes" id="UP000298138">
    <property type="component" value="Unassembled WGS sequence"/>
</dbReference>
<organism evidence="2 3">
    <name type="scientific">Ascodesmis nigricans</name>
    <dbReference type="NCBI Taxonomy" id="341454"/>
    <lineage>
        <taxon>Eukaryota</taxon>
        <taxon>Fungi</taxon>
        <taxon>Dikarya</taxon>
        <taxon>Ascomycota</taxon>
        <taxon>Pezizomycotina</taxon>
        <taxon>Pezizomycetes</taxon>
        <taxon>Pezizales</taxon>
        <taxon>Ascodesmidaceae</taxon>
        <taxon>Ascodesmis</taxon>
    </lineage>
</organism>
<dbReference type="EMBL" id="ML220149">
    <property type="protein sequence ID" value="TGZ77745.1"/>
    <property type="molecule type" value="Genomic_DNA"/>
</dbReference>
<dbReference type="AlphaFoldDB" id="A0A4S2MLH5"/>
<evidence type="ECO:0000313" key="3">
    <source>
        <dbReference type="Proteomes" id="UP000298138"/>
    </source>
</evidence>
<accession>A0A4S2MLH5</accession>
<proteinExistence type="predicted"/>
<evidence type="ECO:0000313" key="2">
    <source>
        <dbReference type="EMBL" id="TGZ77745.1"/>
    </source>
</evidence>